<evidence type="ECO:0000313" key="2">
    <source>
        <dbReference type="Proteomes" id="UP000190816"/>
    </source>
</evidence>
<dbReference type="Proteomes" id="UP000190816">
    <property type="component" value="Unassembled WGS sequence"/>
</dbReference>
<dbReference type="AlphaFoldDB" id="A0AAJ3N9V3"/>
<sequence length="191" mass="22229">MKKIIVISSLLLISCQNSKIENGEKYFKQSEDYIIKQNYKKANESIDKALGYNANNSKYLHIKLNILLENCNKKESLEVIDKLLKQSPDDYSLLTLKYLLLKDDKDLSREAKVCLNDAYSILSRKVTQENKRESSLANFVFILKLMGKSNIELKKEAEKLDLSTKELQLWNSFVNLDIEDNSFSFNRERCK</sequence>
<gene>
    <name evidence="1" type="ORF">BAY32_13485</name>
</gene>
<dbReference type="PROSITE" id="PS51257">
    <property type="entry name" value="PROKAR_LIPOPROTEIN"/>
    <property type="match status" value="1"/>
</dbReference>
<proteinExistence type="predicted"/>
<protein>
    <recommendedName>
        <fullName evidence="3">Tetratricopeptide repeat protein</fullName>
    </recommendedName>
</protein>
<evidence type="ECO:0008006" key="3">
    <source>
        <dbReference type="Google" id="ProtNLM"/>
    </source>
</evidence>
<dbReference type="EMBL" id="MAIC01000018">
    <property type="protein sequence ID" value="OPB72151.1"/>
    <property type="molecule type" value="Genomic_DNA"/>
</dbReference>
<dbReference type="Gene3D" id="1.25.40.1040">
    <property type="match status" value="1"/>
</dbReference>
<dbReference type="KEGG" id="ego:BBD34_06875"/>
<evidence type="ECO:0000313" key="1">
    <source>
        <dbReference type="EMBL" id="OPB72151.1"/>
    </source>
</evidence>
<dbReference type="InterPro" id="IPR011990">
    <property type="entry name" value="TPR-like_helical_dom_sf"/>
</dbReference>
<dbReference type="RefSeq" id="WP_078402871.1">
    <property type="nucleotide sequence ID" value="NZ_CP016377.1"/>
</dbReference>
<dbReference type="SUPFAM" id="SSF48452">
    <property type="entry name" value="TPR-like"/>
    <property type="match status" value="1"/>
</dbReference>
<comment type="caution">
    <text evidence="1">The sequence shown here is derived from an EMBL/GenBank/DDBJ whole genome shotgun (WGS) entry which is preliminary data.</text>
</comment>
<reference evidence="1 2" key="1">
    <citation type="submission" date="2016-06" db="EMBL/GenBank/DDBJ databases">
        <authorList>
            <person name="Nicholson A.C."/>
        </authorList>
    </citation>
    <scope>NUCLEOTIDE SEQUENCE [LARGE SCALE GENOMIC DNA]</scope>
    <source>
        <strain evidence="1 2">G4123</strain>
    </source>
</reference>
<name>A0AAJ3N9V3_9FLAO</name>
<organism evidence="1 2">
    <name type="scientific">Elizabethkingia ursingii</name>
    <dbReference type="NCBI Taxonomy" id="1756150"/>
    <lineage>
        <taxon>Bacteria</taxon>
        <taxon>Pseudomonadati</taxon>
        <taxon>Bacteroidota</taxon>
        <taxon>Flavobacteriia</taxon>
        <taxon>Flavobacteriales</taxon>
        <taxon>Weeksellaceae</taxon>
        <taxon>Elizabethkingia</taxon>
    </lineage>
</organism>
<accession>A0AAJ3N9V3</accession>